<dbReference type="InterPro" id="IPR006530">
    <property type="entry name" value="YD"/>
</dbReference>
<protein>
    <submittedName>
        <fullName evidence="2">RHS repeat protein</fullName>
    </submittedName>
</protein>
<keyword evidence="3" id="KW-1185">Reference proteome</keyword>
<reference evidence="2 3" key="1">
    <citation type="submission" date="2018-09" db="EMBL/GenBank/DDBJ databases">
        <title>Cohnella cavernae sp. nov., isolated from a karst cave.</title>
        <authorList>
            <person name="Zhu H."/>
        </authorList>
    </citation>
    <scope>NUCLEOTIDE SEQUENCE [LARGE SCALE GENOMIC DNA]</scope>
    <source>
        <strain evidence="2 3">K2E09-144</strain>
    </source>
</reference>
<gene>
    <name evidence="2" type="ORF">D3H35_08195</name>
</gene>
<keyword evidence="1" id="KW-0732">Signal</keyword>
<dbReference type="Gene3D" id="2.180.10.10">
    <property type="entry name" value="RHS repeat-associated core"/>
    <property type="match status" value="1"/>
</dbReference>
<dbReference type="InterPro" id="IPR031325">
    <property type="entry name" value="RHS_repeat"/>
</dbReference>
<dbReference type="RefSeq" id="WP_119148612.1">
    <property type="nucleotide sequence ID" value="NZ_QXJM01000029.1"/>
</dbReference>
<organism evidence="2 3">
    <name type="scientific">Cohnella faecalis</name>
    <dbReference type="NCBI Taxonomy" id="2315694"/>
    <lineage>
        <taxon>Bacteria</taxon>
        <taxon>Bacillati</taxon>
        <taxon>Bacillota</taxon>
        <taxon>Bacilli</taxon>
        <taxon>Bacillales</taxon>
        <taxon>Paenibacillaceae</taxon>
        <taxon>Cohnella</taxon>
    </lineage>
</organism>
<dbReference type="OrthoDB" id="41445at2"/>
<dbReference type="EMBL" id="QXJM01000029">
    <property type="protein sequence ID" value="RIE03935.1"/>
    <property type="molecule type" value="Genomic_DNA"/>
</dbReference>
<dbReference type="AlphaFoldDB" id="A0A398CN77"/>
<evidence type="ECO:0000256" key="1">
    <source>
        <dbReference type="SAM" id="SignalP"/>
    </source>
</evidence>
<feature type="chain" id="PRO_5017353828" evidence="1">
    <location>
        <begin position="30"/>
        <end position="904"/>
    </location>
</feature>
<name>A0A398CN77_9BACL</name>
<comment type="caution">
    <text evidence="2">The sequence shown here is derived from an EMBL/GenBank/DDBJ whole genome shotgun (WGS) entry which is preliminary data.</text>
</comment>
<feature type="signal peptide" evidence="1">
    <location>
        <begin position="1"/>
        <end position="29"/>
    </location>
</feature>
<dbReference type="Proteomes" id="UP000266340">
    <property type="component" value="Unassembled WGS sequence"/>
</dbReference>
<evidence type="ECO:0000313" key="2">
    <source>
        <dbReference type="EMBL" id="RIE03935.1"/>
    </source>
</evidence>
<sequence length="904" mass="102232">MIRNVKKTFFSSILAIAMFLAFSGGSVQAAVNIQGLEGVLNNIASKQNNENQKPFLADRNSTEELIDPITGSLTLKQTDIVLPGKDGLDLSIARIYNSSMSEGATKKVTVTSSSSSSTTYSTLGWYVEVTRCYPGSTCSTFYLGPYTSESAAWLVENDYNYSTTNTSYIDFASRFYGQVQTTYSTYTVKTSNIPDKNNYLRSRYDLGTGWFLAFPSVQKEKYSGKTYLTFHDGTGASYSVEFTPDTSDSNLANYEGKDAEFRQIQTNDPVYGFNNSQVSAAYVFVSSDKRRTYFADDGRLVGIQDRFGNQITFKHTNRTVFGNTYPFISEIIDSVGRTVTFTYEDTINATNFNGENIDVLVKDPDNPSHTVSVRYIKDRRNVALLDSNDNVIETFFIPTLWQVVDRAGLVNSFSYQSPSQKVRFMFHTKSLNPSAYTFAILLAEARYPHSRSMYEYGATIRNLGPDGATDAYRVARRYDEVRRYNPNTATSYYTGNDPASNAKINDTSYAYTNDLTGYPTYSSTEVLPTSYLFSSEYMLGSGQKVKRTYNKKMQMVTAEVTTSSNEKKRVTYQEFDSNFKTKPTKLKIEDITSGGTAYNTQYIGQTYTDWGGLQSITQPLTSTQYQNAATKALYTTSFTYEPTYKMLTQKQWYQKAATLLTESYTFDTLGRILTYTNAANETTQYVYAQGPEGFRIEVTKPLENNKQAKSVRIYGPDGKFAFPTISKEYYTDSNNNLVESTSTKTYDLLLGLVRTDTNSEGATTTYSYDDLGRVTSIALPAYTGEDGNDYTMTQKYQYFPYRYSNYYDANNTQIINTVLESYIELQKVGESFGTTYNLQNQIYDGFGNPRQVQTYDDDNGWAITDYRYDKVNRPIYVKDAESNVATYSYDPWESWRKLSMLTGI</sequence>
<dbReference type="NCBIfam" id="TIGR01643">
    <property type="entry name" value="YD_repeat_2x"/>
    <property type="match status" value="1"/>
</dbReference>
<proteinExistence type="predicted"/>
<evidence type="ECO:0000313" key="3">
    <source>
        <dbReference type="Proteomes" id="UP000266340"/>
    </source>
</evidence>
<dbReference type="Pfam" id="PF05593">
    <property type="entry name" value="RHS_repeat"/>
    <property type="match status" value="1"/>
</dbReference>
<accession>A0A398CN77</accession>